<proteinExistence type="inferred from homology"/>
<dbReference type="Pfam" id="PF05105">
    <property type="entry name" value="Phage_holin_4_1"/>
    <property type="match status" value="1"/>
</dbReference>
<accession>A0ABY6Z6X2</accession>
<keyword evidence="2 6" id="KW-0812">Transmembrane</keyword>
<dbReference type="NCBIfam" id="TIGR01593">
    <property type="entry name" value="holin_tox_secr"/>
    <property type="match status" value="1"/>
</dbReference>
<organism evidence="7 8">
    <name type="scientific">Alicyclobacillus dauci</name>
    <dbReference type="NCBI Taxonomy" id="1475485"/>
    <lineage>
        <taxon>Bacteria</taxon>
        <taxon>Bacillati</taxon>
        <taxon>Bacillota</taxon>
        <taxon>Bacilli</taxon>
        <taxon>Bacillales</taxon>
        <taxon>Alicyclobacillaceae</taxon>
        <taxon>Alicyclobacillus</taxon>
    </lineage>
</organism>
<comment type="subcellular location">
    <subcellularLocation>
        <location evidence="1">Membrane</location>
        <topology evidence="1">Multi-pass membrane protein</topology>
    </subcellularLocation>
</comment>
<evidence type="ECO:0000313" key="7">
    <source>
        <dbReference type="EMBL" id="WAH38626.1"/>
    </source>
</evidence>
<evidence type="ECO:0000256" key="3">
    <source>
        <dbReference type="ARBA" id="ARBA00022989"/>
    </source>
</evidence>
<evidence type="ECO:0000256" key="6">
    <source>
        <dbReference type="SAM" id="Phobius"/>
    </source>
</evidence>
<comment type="similarity">
    <text evidence="5">Belongs to the bacteriophage holin family. Cp-1 holin subfamily.</text>
</comment>
<sequence>MWNFARLDSAFCLVCAVIGTWISQLYGGWNASLSVLVWLVAGDYATGLIASALDGTGLSSKVGFRGIAKKVMILFLVLVAHELDVALGVNALMNLVIYFYVTNELISLTENLGRMGVPVPRQLVNIVCVLKGKPNRKD</sequence>
<keyword evidence="8" id="KW-1185">Reference proteome</keyword>
<evidence type="ECO:0000256" key="5">
    <source>
        <dbReference type="ARBA" id="ARBA00023600"/>
    </source>
</evidence>
<keyword evidence="3 6" id="KW-1133">Transmembrane helix</keyword>
<keyword evidence="4 6" id="KW-0472">Membrane</keyword>
<feature type="transmembrane region" description="Helical" evidence="6">
    <location>
        <begin position="73"/>
        <end position="101"/>
    </location>
</feature>
<protein>
    <submittedName>
        <fullName evidence="7">Phage holin family protein</fullName>
    </submittedName>
</protein>
<feature type="transmembrane region" description="Helical" evidence="6">
    <location>
        <begin position="35"/>
        <end position="53"/>
    </location>
</feature>
<feature type="transmembrane region" description="Helical" evidence="6">
    <location>
        <begin position="7"/>
        <end position="29"/>
    </location>
</feature>
<dbReference type="RefSeq" id="WP_268046214.1">
    <property type="nucleotide sequence ID" value="NZ_CP104064.1"/>
</dbReference>
<gene>
    <name evidence="7" type="ORF">NZD86_09150</name>
</gene>
<dbReference type="InterPro" id="IPR006480">
    <property type="entry name" value="Phage_holin_4_1"/>
</dbReference>
<reference evidence="7" key="1">
    <citation type="submission" date="2022-08" db="EMBL/GenBank/DDBJ databases">
        <title>Alicyclobacillus dauci DSM2870, complete genome.</title>
        <authorList>
            <person name="Wang Q."/>
            <person name="Cai R."/>
            <person name="Wang Z."/>
        </authorList>
    </citation>
    <scope>NUCLEOTIDE SEQUENCE</scope>
    <source>
        <strain evidence="7">DSM 28700</strain>
    </source>
</reference>
<evidence type="ECO:0000256" key="4">
    <source>
        <dbReference type="ARBA" id="ARBA00023136"/>
    </source>
</evidence>
<dbReference type="Proteomes" id="UP001164803">
    <property type="component" value="Chromosome"/>
</dbReference>
<evidence type="ECO:0000313" key="8">
    <source>
        <dbReference type="Proteomes" id="UP001164803"/>
    </source>
</evidence>
<evidence type="ECO:0000256" key="1">
    <source>
        <dbReference type="ARBA" id="ARBA00004141"/>
    </source>
</evidence>
<dbReference type="EMBL" id="CP104064">
    <property type="protein sequence ID" value="WAH38626.1"/>
    <property type="molecule type" value="Genomic_DNA"/>
</dbReference>
<evidence type="ECO:0000256" key="2">
    <source>
        <dbReference type="ARBA" id="ARBA00022692"/>
    </source>
</evidence>
<name>A0ABY6Z6X2_9BACL</name>